<keyword evidence="3" id="KW-1185">Reference proteome</keyword>
<dbReference type="EMBL" id="CP132507">
    <property type="protein sequence ID" value="WNO06547.1"/>
    <property type="molecule type" value="Genomic_DNA"/>
</dbReference>
<accession>A0ABZ0B3W6</accession>
<evidence type="ECO:0000313" key="3">
    <source>
        <dbReference type="Proteomes" id="UP001302257"/>
    </source>
</evidence>
<organism evidence="2 3">
    <name type="scientific">Rhodoferax mekongensis</name>
    <dbReference type="NCBI Taxonomy" id="3068341"/>
    <lineage>
        <taxon>Bacteria</taxon>
        <taxon>Pseudomonadati</taxon>
        <taxon>Pseudomonadota</taxon>
        <taxon>Betaproteobacteria</taxon>
        <taxon>Burkholderiales</taxon>
        <taxon>Comamonadaceae</taxon>
        <taxon>Rhodoferax</taxon>
    </lineage>
</organism>
<name>A0ABZ0B3W6_9BURK</name>
<sequence length="196" mass="21178">MTIRAGAVSEATQHSGEWIFIDIGFASSKPSCGLLVGEGDPAEITFSQLKLHLQKIISFDQTPLNLVIEAPLSIAFNALGNPTGRSIEKRGRETRYWYVGLGCSVLVAATYLLRTIHDSNQSRDIRLFEGFASFKQASTSHSQDVLNLRDIAWNPATSKGRIVAPTDLSALPSDSLTSAFLVAGMDFGIPPVIIAE</sequence>
<feature type="transmembrane region" description="Helical" evidence="1">
    <location>
        <begin position="95"/>
        <end position="113"/>
    </location>
</feature>
<protein>
    <recommendedName>
        <fullName evidence="4">GspL cytoplasmic actin-ATPase-like domain-containing protein</fullName>
    </recommendedName>
</protein>
<keyword evidence="1" id="KW-1133">Transmembrane helix</keyword>
<reference evidence="2 3" key="1">
    <citation type="submission" date="2023-08" db="EMBL/GenBank/DDBJ databases">
        <title>Rhodoferax potami sp. nov. and Rhodoferax mekongensis sp. nov., isolated from the Mekong River in Thailand.</title>
        <authorList>
            <person name="Kitikhun S."/>
            <person name="Charoenyingcharoen P."/>
            <person name="Siriarchawattana P."/>
            <person name="Likhitrattanapisal S."/>
            <person name="Nilsakha T."/>
            <person name="Chanpet A."/>
            <person name="Rattanawaree P."/>
            <person name="Ingsriswang S."/>
        </authorList>
    </citation>
    <scope>NUCLEOTIDE SEQUENCE [LARGE SCALE GENOMIC DNA]</scope>
    <source>
        <strain evidence="2 3">TBRC 17307</strain>
    </source>
</reference>
<keyword evidence="1" id="KW-0472">Membrane</keyword>
<evidence type="ECO:0000313" key="2">
    <source>
        <dbReference type="EMBL" id="WNO06547.1"/>
    </source>
</evidence>
<keyword evidence="1" id="KW-0812">Transmembrane</keyword>
<dbReference type="Proteomes" id="UP001302257">
    <property type="component" value="Chromosome"/>
</dbReference>
<dbReference type="RefSeq" id="WP_313869242.1">
    <property type="nucleotide sequence ID" value="NZ_CP132507.1"/>
</dbReference>
<evidence type="ECO:0000256" key="1">
    <source>
        <dbReference type="SAM" id="Phobius"/>
    </source>
</evidence>
<proteinExistence type="predicted"/>
<gene>
    <name evidence="2" type="ORF">RAN89_09000</name>
</gene>
<evidence type="ECO:0008006" key="4">
    <source>
        <dbReference type="Google" id="ProtNLM"/>
    </source>
</evidence>